<dbReference type="EMBL" id="BSNC01000004">
    <property type="protein sequence ID" value="GLP96330.1"/>
    <property type="molecule type" value="Genomic_DNA"/>
</dbReference>
<comment type="caution">
    <text evidence="1">The sequence shown here is derived from an EMBL/GenBank/DDBJ whole genome shotgun (WGS) entry which is preliminary data.</text>
</comment>
<dbReference type="AlphaFoldDB" id="A0AA37RVY0"/>
<sequence>MPLKRIEQILDQHFGNSHDDDQQVQWQRSGSFHYWLNDELTDVVEPWRIGTNPQGVQCIQSVRVSEQYGLVLAADWQQDGEQTHAKVWMRAQGQPEVQAHYNIEGNVWQARHRGPQGERQQQGECVKGLVFFPLLRVFSGAMLLAMQKPGLTLLLPDIEISCPPNDKLLPKQDLRQSFLLEEQPTVAAQAFGMRGGHYKEDNASFEIDQSGLLHRYLWKQSDTLRWRVENRFS</sequence>
<evidence type="ECO:0000313" key="2">
    <source>
        <dbReference type="Proteomes" id="UP001161422"/>
    </source>
</evidence>
<keyword evidence="2" id="KW-1185">Reference proteome</keyword>
<organism evidence="1 2">
    <name type="scientific">Paraferrimonas sedimenticola</name>
    <dbReference type="NCBI Taxonomy" id="375674"/>
    <lineage>
        <taxon>Bacteria</taxon>
        <taxon>Pseudomonadati</taxon>
        <taxon>Pseudomonadota</taxon>
        <taxon>Gammaproteobacteria</taxon>
        <taxon>Alteromonadales</taxon>
        <taxon>Ferrimonadaceae</taxon>
        <taxon>Paraferrimonas</taxon>
    </lineage>
</organism>
<accession>A0AA37RVY0</accession>
<reference evidence="1" key="2">
    <citation type="submission" date="2023-01" db="EMBL/GenBank/DDBJ databases">
        <title>Draft genome sequence of Paraferrimonas sedimenticola strain NBRC 101628.</title>
        <authorList>
            <person name="Sun Q."/>
            <person name="Mori K."/>
        </authorList>
    </citation>
    <scope>NUCLEOTIDE SEQUENCE</scope>
    <source>
        <strain evidence="1">NBRC 101628</strain>
    </source>
</reference>
<dbReference type="Proteomes" id="UP001161422">
    <property type="component" value="Unassembled WGS sequence"/>
</dbReference>
<reference evidence="1" key="1">
    <citation type="journal article" date="2014" name="Int. J. Syst. Evol. Microbiol.">
        <title>Complete genome sequence of Corynebacterium casei LMG S-19264T (=DSM 44701T), isolated from a smear-ripened cheese.</title>
        <authorList>
            <consortium name="US DOE Joint Genome Institute (JGI-PGF)"/>
            <person name="Walter F."/>
            <person name="Albersmeier A."/>
            <person name="Kalinowski J."/>
            <person name="Ruckert C."/>
        </authorList>
    </citation>
    <scope>NUCLEOTIDE SEQUENCE</scope>
    <source>
        <strain evidence="1">NBRC 101628</strain>
    </source>
</reference>
<name>A0AA37RVY0_9GAMM</name>
<evidence type="ECO:0000313" key="1">
    <source>
        <dbReference type="EMBL" id="GLP96330.1"/>
    </source>
</evidence>
<proteinExistence type="predicted"/>
<protein>
    <submittedName>
        <fullName evidence="1">Uncharacterized protein</fullName>
    </submittedName>
</protein>
<dbReference type="RefSeq" id="WP_095505233.1">
    <property type="nucleotide sequence ID" value="NZ_BSNC01000004.1"/>
</dbReference>
<gene>
    <name evidence="1" type="ORF">GCM10007895_16360</name>
</gene>